<dbReference type="EMBL" id="UINC01220235">
    <property type="protein sequence ID" value="SVE48062.1"/>
    <property type="molecule type" value="Genomic_DNA"/>
</dbReference>
<gene>
    <name evidence="1" type="ORF">METZ01_LOCUS500916</name>
</gene>
<proteinExistence type="predicted"/>
<reference evidence="1" key="1">
    <citation type="submission" date="2018-05" db="EMBL/GenBank/DDBJ databases">
        <authorList>
            <person name="Lanie J.A."/>
            <person name="Ng W.-L."/>
            <person name="Kazmierczak K.M."/>
            <person name="Andrzejewski T.M."/>
            <person name="Davidsen T.M."/>
            <person name="Wayne K.J."/>
            <person name="Tettelin H."/>
            <person name="Glass J.I."/>
            <person name="Rusch D."/>
            <person name="Podicherti R."/>
            <person name="Tsui H.-C.T."/>
            <person name="Winkler M.E."/>
        </authorList>
    </citation>
    <scope>NUCLEOTIDE SEQUENCE</scope>
</reference>
<sequence length="48" mass="6071">MMFDKDGNEYIRHYKNCKAPWWEHFVTDEQANFWRSHGEDISKRKYFK</sequence>
<dbReference type="AlphaFoldDB" id="A0A383DU53"/>
<accession>A0A383DU53</accession>
<name>A0A383DU53_9ZZZZ</name>
<organism evidence="1">
    <name type="scientific">marine metagenome</name>
    <dbReference type="NCBI Taxonomy" id="408172"/>
    <lineage>
        <taxon>unclassified sequences</taxon>
        <taxon>metagenomes</taxon>
        <taxon>ecological metagenomes</taxon>
    </lineage>
</organism>
<protein>
    <submittedName>
        <fullName evidence="1">Uncharacterized protein</fullName>
    </submittedName>
</protein>
<evidence type="ECO:0000313" key="1">
    <source>
        <dbReference type="EMBL" id="SVE48062.1"/>
    </source>
</evidence>